<name>A0ABT9NCV6_9ACTO</name>
<accession>A0ABT9NCV6</accession>
<keyword evidence="1" id="KW-0812">Transmembrane</keyword>
<protein>
    <submittedName>
        <fullName evidence="2">Uncharacterized protein</fullName>
    </submittedName>
</protein>
<dbReference type="RefSeq" id="WP_278059627.1">
    <property type="nucleotide sequence ID" value="NZ_CP121247.1"/>
</dbReference>
<comment type="caution">
    <text evidence="2">The sequence shown here is derived from an EMBL/GenBank/DDBJ whole genome shotgun (WGS) entry which is preliminary data.</text>
</comment>
<evidence type="ECO:0000313" key="2">
    <source>
        <dbReference type="EMBL" id="MDP9801523.1"/>
    </source>
</evidence>
<evidence type="ECO:0000313" key="3">
    <source>
        <dbReference type="Proteomes" id="UP001235966"/>
    </source>
</evidence>
<reference evidence="2 3" key="1">
    <citation type="submission" date="2023-07" db="EMBL/GenBank/DDBJ databases">
        <title>Sequencing the genomes of 1000 actinobacteria strains.</title>
        <authorList>
            <person name="Klenk H.-P."/>
        </authorList>
    </citation>
    <scope>NUCLEOTIDE SEQUENCE [LARGE SCALE GENOMIC DNA]</scope>
    <source>
        <strain evidence="2 3">DSM 102162</strain>
    </source>
</reference>
<dbReference type="EMBL" id="JAUSQW010000001">
    <property type="protein sequence ID" value="MDP9801523.1"/>
    <property type="molecule type" value="Genomic_DNA"/>
</dbReference>
<proteinExistence type="predicted"/>
<keyword evidence="3" id="KW-1185">Reference proteome</keyword>
<sequence>MESHEDRIDAYYSDGQEAKRLTERSILGVRKQRTSSQRTSNWWIVVGLALGSVLGLAAYAQHWI</sequence>
<gene>
    <name evidence="2" type="ORF">J2S49_001599</name>
</gene>
<dbReference type="Proteomes" id="UP001235966">
    <property type="component" value="Unassembled WGS sequence"/>
</dbReference>
<keyword evidence="1" id="KW-0472">Membrane</keyword>
<organism evidence="2 3">
    <name type="scientific">Arcanobacterium wilhelmae</name>
    <dbReference type="NCBI Taxonomy" id="1803177"/>
    <lineage>
        <taxon>Bacteria</taxon>
        <taxon>Bacillati</taxon>
        <taxon>Actinomycetota</taxon>
        <taxon>Actinomycetes</taxon>
        <taxon>Actinomycetales</taxon>
        <taxon>Actinomycetaceae</taxon>
        <taxon>Arcanobacterium</taxon>
    </lineage>
</organism>
<feature type="transmembrane region" description="Helical" evidence="1">
    <location>
        <begin position="40"/>
        <end position="60"/>
    </location>
</feature>
<keyword evidence="1" id="KW-1133">Transmembrane helix</keyword>
<evidence type="ECO:0000256" key="1">
    <source>
        <dbReference type="SAM" id="Phobius"/>
    </source>
</evidence>